<keyword evidence="2" id="KW-0812">Transmembrane</keyword>
<proteinExistence type="predicted"/>
<keyword evidence="2" id="KW-1133">Transmembrane helix</keyword>
<dbReference type="PANTHER" id="PTHR40465">
    <property type="entry name" value="CHROMOSOME 1, WHOLE GENOME SHOTGUN SEQUENCE"/>
    <property type="match status" value="1"/>
</dbReference>
<sequence length="340" mass="37048">MSDISSTFGAMLLGGLVAVGLSGVLGVQTFVYLKLYSNDSARTKILVGLTWLLDTLHTCFVCAGVWYYLIAHFGDTTTIDFIPWSVALTVAITAVITLLVHCFYVHRIYRLTSKSWYFSGPIAVMAFLRLVAACVSTGEMIRIKTFTGFASQVGWVFTAGLSLSSAADICITAVLCYKLRTSRTASTSMNEILDSLVIYTLENGSLTSAATVASMICWVAMPQNKIFLAIHVAIAKLYANSLLATLLTRNQLRDSRKSSSHALPVLFSSGFEGGKRSPNRLTFAQTSRIQSFEATNRLSSKKPTTLQITVRHEQEMTFDDDIAASVSPTPPAELSAVKEM</sequence>
<evidence type="ECO:0000259" key="3">
    <source>
        <dbReference type="Pfam" id="PF20152"/>
    </source>
</evidence>
<protein>
    <recommendedName>
        <fullName evidence="3">DUF6534 domain-containing protein</fullName>
    </recommendedName>
</protein>
<reference evidence="4 5" key="1">
    <citation type="submission" date="2014-04" db="EMBL/GenBank/DDBJ databases">
        <authorList>
            <consortium name="DOE Joint Genome Institute"/>
            <person name="Kuo A."/>
            <person name="Tarkka M."/>
            <person name="Buscot F."/>
            <person name="Kohler A."/>
            <person name="Nagy L.G."/>
            <person name="Floudas D."/>
            <person name="Copeland A."/>
            <person name="Barry K.W."/>
            <person name="Cichocki N."/>
            <person name="Veneault-Fourrey C."/>
            <person name="LaButti K."/>
            <person name="Lindquist E.A."/>
            <person name="Lipzen A."/>
            <person name="Lundell T."/>
            <person name="Morin E."/>
            <person name="Murat C."/>
            <person name="Sun H."/>
            <person name="Tunlid A."/>
            <person name="Henrissat B."/>
            <person name="Grigoriev I.V."/>
            <person name="Hibbett D.S."/>
            <person name="Martin F."/>
            <person name="Nordberg H.P."/>
            <person name="Cantor M.N."/>
            <person name="Hua S.X."/>
        </authorList>
    </citation>
    <scope>NUCLEOTIDE SEQUENCE [LARGE SCALE GENOMIC DNA]</scope>
    <source>
        <strain evidence="4 5">F 1598</strain>
    </source>
</reference>
<accession>A0A0C3EXB2</accession>
<dbReference type="InterPro" id="IPR045339">
    <property type="entry name" value="DUF6534"/>
</dbReference>
<evidence type="ECO:0000313" key="5">
    <source>
        <dbReference type="Proteomes" id="UP000054166"/>
    </source>
</evidence>
<dbReference type="InParanoid" id="A0A0C3EXB2"/>
<feature type="transmembrane region" description="Helical" evidence="2">
    <location>
        <begin position="81"/>
        <end position="104"/>
    </location>
</feature>
<dbReference type="PANTHER" id="PTHR40465:SF1">
    <property type="entry name" value="DUF6534 DOMAIN-CONTAINING PROTEIN"/>
    <property type="match status" value="1"/>
</dbReference>
<organism evidence="4 5">
    <name type="scientific">Piloderma croceum (strain F 1598)</name>
    <dbReference type="NCBI Taxonomy" id="765440"/>
    <lineage>
        <taxon>Eukaryota</taxon>
        <taxon>Fungi</taxon>
        <taxon>Dikarya</taxon>
        <taxon>Basidiomycota</taxon>
        <taxon>Agaricomycotina</taxon>
        <taxon>Agaricomycetes</taxon>
        <taxon>Agaricomycetidae</taxon>
        <taxon>Atheliales</taxon>
        <taxon>Atheliaceae</taxon>
        <taxon>Piloderma</taxon>
    </lineage>
</organism>
<dbReference type="Pfam" id="PF20152">
    <property type="entry name" value="DUF6534"/>
    <property type="match status" value="1"/>
</dbReference>
<keyword evidence="2" id="KW-0472">Membrane</keyword>
<dbReference type="OrthoDB" id="3206554at2759"/>
<feature type="transmembrane region" description="Helical" evidence="2">
    <location>
        <begin position="196"/>
        <end position="221"/>
    </location>
</feature>
<feature type="domain" description="DUF6534" evidence="3">
    <location>
        <begin position="164"/>
        <end position="250"/>
    </location>
</feature>
<feature type="transmembrane region" description="Helical" evidence="2">
    <location>
        <begin position="153"/>
        <end position="175"/>
    </location>
</feature>
<dbReference type="EMBL" id="KN833028">
    <property type="protein sequence ID" value="KIM77150.1"/>
    <property type="molecule type" value="Genomic_DNA"/>
</dbReference>
<reference evidence="5" key="2">
    <citation type="submission" date="2015-01" db="EMBL/GenBank/DDBJ databases">
        <title>Evolutionary Origins and Diversification of the Mycorrhizal Mutualists.</title>
        <authorList>
            <consortium name="DOE Joint Genome Institute"/>
            <consortium name="Mycorrhizal Genomics Consortium"/>
            <person name="Kohler A."/>
            <person name="Kuo A."/>
            <person name="Nagy L.G."/>
            <person name="Floudas D."/>
            <person name="Copeland A."/>
            <person name="Barry K.W."/>
            <person name="Cichocki N."/>
            <person name="Veneault-Fourrey C."/>
            <person name="LaButti K."/>
            <person name="Lindquist E.A."/>
            <person name="Lipzen A."/>
            <person name="Lundell T."/>
            <person name="Morin E."/>
            <person name="Murat C."/>
            <person name="Riley R."/>
            <person name="Ohm R."/>
            <person name="Sun H."/>
            <person name="Tunlid A."/>
            <person name="Henrissat B."/>
            <person name="Grigoriev I.V."/>
            <person name="Hibbett D.S."/>
            <person name="Martin F."/>
        </authorList>
    </citation>
    <scope>NUCLEOTIDE SEQUENCE [LARGE SCALE GENOMIC DNA]</scope>
    <source>
        <strain evidence="5">F 1598</strain>
    </source>
</reference>
<name>A0A0C3EXB2_PILCF</name>
<evidence type="ECO:0000256" key="1">
    <source>
        <dbReference type="SAM" id="MobiDB-lite"/>
    </source>
</evidence>
<feature type="transmembrane region" description="Helical" evidence="2">
    <location>
        <begin position="12"/>
        <end position="33"/>
    </location>
</feature>
<gene>
    <name evidence="4" type="ORF">PILCRDRAFT_825708</name>
</gene>
<dbReference type="Proteomes" id="UP000054166">
    <property type="component" value="Unassembled WGS sequence"/>
</dbReference>
<evidence type="ECO:0000256" key="2">
    <source>
        <dbReference type="SAM" id="Phobius"/>
    </source>
</evidence>
<feature type="transmembrane region" description="Helical" evidence="2">
    <location>
        <begin position="116"/>
        <end position="141"/>
    </location>
</feature>
<evidence type="ECO:0000313" key="4">
    <source>
        <dbReference type="EMBL" id="KIM77150.1"/>
    </source>
</evidence>
<dbReference type="AlphaFoldDB" id="A0A0C3EXB2"/>
<keyword evidence="5" id="KW-1185">Reference proteome</keyword>
<dbReference type="HOGENOM" id="CLU_046025_0_0_1"/>
<feature type="region of interest" description="Disordered" evidence="1">
    <location>
        <begin position="319"/>
        <end position="340"/>
    </location>
</feature>
<feature type="transmembrane region" description="Helical" evidence="2">
    <location>
        <begin position="45"/>
        <end position="69"/>
    </location>
</feature>
<feature type="transmembrane region" description="Helical" evidence="2">
    <location>
        <begin position="227"/>
        <end position="247"/>
    </location>
</feature>
<dbReference type="STRING" id="765440.A0A0C3EXB2"/>